<comment type="caution">
    <text evidence="1">The sequence shown here is derived from an EMBL/GenBank/DDBJ whole genome shotgun (WGS) entry which is preliminary data.</text>
</comment>
<evidence type="ECO:0000313" key="1">
    <source>
        <dbReference type="EMBL" id="KAI5657827.1"/>
    </source>
</evidence>
<gene>
    <name evidence="1" type="ORF">M9H77_26620</name>
</gene>
<proteinExistence type="predicted"/>
<name>A0ACC0ACX1_CATRO</name>
<dbReference type="Proteomes" id="UP001060085">
    <property type="component" value="Linkage Group LG06"/>
</dbReference>
<dbReference type="EMBL" id="CM044706">
    <property type="protein sequence ID" value="KAI5657827.1"/>
    <property type="molecule type" value="Genomic_DNA"/>
</dbReference>
<protein>
    <submittedName>
        <fullName evidence="1">Uncharacterized protein</fullName>
    </submittedName>
</protein>
<keyword evidence="2" id="KW-1185">Reference proteome</keyword>
<evidence type="ECO:0000313" key="2">
    <source>
        <dbReference type="Proteomes" id="UP001060085"/>
    </source>
</evidence>
<organism evidence="1 2">
    <name type="scientific">Catharanthus roseus</name>
    <name type="common">Madagascar periwinkle</name>
    <name type="synonym">Vinca rosea</name>
    <dbReference type="NCBI Taxonomy" id="4058"/>
    <lineage>
        <taxon>Eukaryota</taxon>
        <taxon>Viridiplantae</taxon>
        <taxon>Streptophyta</taxon>
        <taxon>Embryophyta</taxon>
        <taxon>Tracheophyta</taxon>
        <taxon>Spermatophyta</taxon>
        <taxon>Magnoliopsida</taxon>
        <taxon>eudicotyledons</taxon>
        <taxon>Gunneridae</taxon>
        <taxon>Pentapetalae</taxon>
        <taxon>asterids</taxon>
        <taxon>lamiids</taxon>
        <taxon>Gentianales</taxon>
        <taxon>Apocynaceae</taxon>
        <taxon>Rauvolfioideae</taxon>
        <taxon>Vinceae</taxon>
        <taxon>Catharanthinae</taxon>
        <taxon>Catharanthus</taxon>
    </lineage>
</organism>
<reference evidence="2" key="1">
    <citation type="journal article" date="2023" name="Nat. Plants">
        <title>Single-cell RNA sequencing provides a high-resolution roadmap for understanding the multicellular compartmentation of specialized metabolism.</title>
        <authorList>
            <person name="Sun S."/>
            <person name="Shen X."/>
            <person name="Li Y."/>
            <person name="Li Y."/>
            <person name="Wang S."/>
            <person name="Li R."/>
            <person name="Zhang H."/>
            <person name="Shen G."/>
            <person name="Guo B."/>
            <person name="Wei J."/>
            <person name="Xu J."/>
            <person name="St-Pierre B."/>
            <person name="Chen S."/>
            <person name="Sun C."/>
        </authorList>
    </citation>
    <scope>NUCLEOTIDE SEQUENCE [LARGE SCALE GENOMIC DNA]</scope>
</reference>
<accession>A0ACC0ACX1</accession>
<sequence>MLPRRSGRRHRGTVSRGVVAWCPASTPGGLAFLIFEISFILAGENGRGMCMIRVVHPTALAKGRVGRHAKYQELKTNAERLHIKTDSPMSTDEAMSTVSAHNLQPSPLSDGEATTTHHPFRLPASRGRRGYRDTCYR</sequence>